<dbReference type="Pfam" id="PF00072">
    <property type="entry name" value="Response_reg"/>
    <property type="match status" value="1"/>
</dbReference>
<organism evidence="8 9">
    <name type="scientific">Pseudomonas peli</name>
    <dbReference type="NCBI Taxonomy" id="592361"/>
    <lineage>
        <taxon>Bacteria</taxon>
        <taxon>Pseudomonadati</taxon>
        <taxon>Pseudomonadota</taxon>
        <taxon>Gammaproteobacteria</taxon>
        <taxon>Pseudomonadales</taxon>
        <taxon>Pseudomonadaceae</taxon>
        <taxon>Pseudomonas</taxon>
    </lineage>
</organism>
<dbReference type="SUPFAM" id="SSF46894">
    <property type="entry name" value="C-terminal effector domain of the bipartite response regulators"/>
    <property type="match status" value="1"/>
</dbReference>
<evidence type="ECO:0000256" key="3">
    <source>
        <dbReference type="ARBA" id="ARBA00023163"/>
    </source>
</evidence>
<dbReference type="InterPro" id="IPR039420">
    <property type="entry name" value="WalR-like"/>
</dbReference>
<evidence type="ECO:0000256" key="2">
    <source>
        <dbReference type="ARBA" id="ARBA00023125"/>
    </source>
</evidence>
<dbReference type="InterPro" id="IPR011006">
    <property type="entry name" value="CheY-like_superfamily"/>
</dbReference>
<dbReference type="PROSITE" id="PS51755">
    <property type="entry name" value="OMPR_PHOB"/>
    <property type="match status" value="1"/>
</dbReference>
<dbReference type="GO" id="GO:0005829">
    <property type="term" value="C:cytosol"/>
    <property type="evidence" value="ECO:0007669"/>
    <property type="project" value="TreeGrafter"/>
</dbReference>
<dbReference type="SUPFAM" id="SSF52172">
    <property type="entry name" value="CheY-like"/>
    <property type="match status" value="1"/>
</dbReference>
<sequence>MIRFDKSVPPKLLVIHEHPVLRAQARKHLESSGYTVVEAGSCREAIAIMHTCTFAGIIVDNDMADYEAASPLSARSATGNSNIPCIVLATTRVIRKPDKDFNTTLDDYLYKPFKPSALAKHVHQLIKTSVEIEHLRLVCPAAYALTGTTGINLTKFNLPFKQMIVLHALVSNSPRVVSKACFVDVLYSHKSPPINPYNAVESLVFHLRKRLRAEESNVSIKSVRGVGYRASINQIQNSIKNVNFLKL</sequence>
<dbReference type="GO" id="GO:0032993">
    <property type="term" value="C:protein-DNA complex"/>
    <property type="evidence" value="ECO:0007669"/>
    <property type="project" value="TreeGrafter"/>
</dbReference>
<dbReference type="GO" id="GO:0000156">
    <property type="term" value="F:phosphorelay response regulator activity"/>
    <property type="evidence" value="ECO:0007669"/>
    <property type="project" value="TreeGrafter"/>
</dbReference>
<feature type="domain" description="OmpR/PhoB-type" evidence="7">
    <location>
        <begin position="127"/>
        <end position="232"/>
    </location>
</feature>
<dbReference type="PANTHER" id="PTHR48111">
    <property type="entry name" value="REGULATOR OF RPOS"/>
    <property type="match status" value="1"/>
</dbReference>
<feature type="modified residue" description="4-aspartylphosphate" evidence="4">
    <location>
        <position position="60"/>
    </location>
</feature>
<dbReference type="AlphaFoldDB" id="A0AB37Z6D4"/>
<dbReference type="EMBL" id="FMTL01000001">
    <property type="protein sequence ID" value="SCW50742.1"/>
    <property type="molecule type" value="Genomic_DNA"/>
</dbReference>
<evidence type="ECO:0000256" key="1">
    <source>
        <dbReference type="ARBA" id="ARBA00023015"/>
    </source>
</evidence>
<dbReference type="InterPro" id="IPR001789">
    <property type="entry name" value="Sig_transdc_resp-reg_receiver"/>
</dbReference>
<dbReference type="InterPro" id="IPR036388">
    <property type="entry name" value="WH-like_DNA-bd_sf"/>
</dbReference>
<keyword evidence="4" id="KW-0597">Phosphoprotein</keyword>
<proteinExistence type="predicted"/>
<evidence type="ECO:0000259" key="6">
    <source>
        <dbReference type="PROSITE" id="PS50110"/>
    </source>
</evidence>
<comment type="caution">
    <text evidence="8">The sequence shown here is derived from an EMBL/GenBank/DDBJ whole genome shotgun (WGS) entry which is preliminary data.</text>
</comment>
<dbReference type="InterPro" id="IPR016032">
    <property type="entry name" value="Sig_transdc_resp-reg_C-effctor"/>
</dbReference>
<accession>A0AB37Z6D4</accession>
<dbReference type="Pfam" id="PF00486">
    <property type="entry name" value="Trans_reg_C"/>
    <property type="match status" value="1"/>
</dbReference>
<dbReference type="PROSITE" id="PS50110">
    <property type="entry name" value="RESPONSE_REGULATORY"/>
    <property type="match status" value="1"/>
</dbReference>
<reference evidence="8 9" key="1">
    <citation type="submission" date="2016-10" db="EMBL/GenBank/DDBJ databases">
        <authorList>
            <person name="Varghese N."/>
            <person name="Submissions S."/>
        </authorList>
    </citation>
    <scope>NUCLEOTIDE SEQUENCE [LARGE SCALE GENOMIC DNA]</scope>
    <source>
        <strain evidence="8 9">DSM 17833</strain>
    </source>
</reference>
<dbReference type="InterPro" id="IPR001867">
    <property type="entry name" value="OmpR/PhoB-type_DNA-bd"/>
</dbReference>
<dbReference type="GO" id="GO:0000976">
    <property type="term" value="F:transcription cis-regulatory region binding"/>
    <property type="evidence" value="ECO:0007669"/>
    <property type="project" value="TreeGrafter"/>
</dbReference>
<dbReference type="RefSeq" id="WP_167143831.1">
    <property type="nucleotide sequence ID" value="NZ_FMTL01000001.1"/>
</dbReference>
<dbReference type="PANTHER" id="PTHR48111:SF67">
    <property type="entry name" value="TRANSCRIPTIONAL REGULATORY PROTEIN TCTD"/>
    <property type="match status" value="1"/>
</dbReference>
<evidence type="ECO:0000313" key="9">
    <source>
        <dbReference type="Proteomes" id="UP000242418"/>
    </source>
</evidence>
<keyword evidence="9" id="KW-1185">Reference proteome</keyword>
<keyword evidence="2 5" id="KW-0238">DNA-binding</keyword>
<evidence type="ECO:0000256" key="5">
    <source>
        <dbReference type="PROSITE-ProRule" id="PRU01091"/>
    </source>
</evidence>
<keyword evidence="1" id="KW-0805">Transcription regulation</keyword>
<dbReference type="GO" id="GO:0006355">
    <property type="term" value="P:regulation of DNA-templated transcription"/>
    <property type="evidence" value="ECO:0007669"/>
    <property type="project" value="InterPro"/>
</dbReference>
<dbReference type="Gene3D" id="1.10.10.10">
    <property type="entry name" value="Winged helix-like DNA-binding domain superfamily/Winged helix DNA-binding domain"/>
    <property type="match status" value="1"/>
</dbReference>
<dbReference type="Gene3D" id="3.40.50.2300">
    <property type="match status" value="1"/>
</dbReference>
<protein>
    <submittedName>
        <fullName evidence="8">DNA-binding response regulator, OmpR family, contains REC and winged-helix (WHTH) domain</fullName>
    </submittedName>
</protein>
<keyword evidence="3" id="KW-0804">Transcription</keyword>
<evidence type="ECO:0000259" key="7">
    <source>
        <dbReference type="PROSITE" id="PS51755"/>
    </source>
</evidence>
<gene>
    <name evidence="8" type="ORF">SAMN05216370_1743</name>
</gene>
<name>A0AB37Z6D4_9PSED</name>
<dbReference type="Proteomes" id="UP000242418">
    <property type="component" value="Unassembled WGS sequence"/>
</dbReference>
<dbReference type="SMART" id="SM00448">
    <property type="entry name" value="REC"/>
    <property type="match status" value="1"/>
</dbReference>
<evidence type="ECO:0000313" key="8">
    <source>
        <dbReference type="EMBL" id="SCW50742.1"/>
    </source>
</evidence>
<evidence type="ECO:0000256" key="4">
    <source>
        <dbReference type="PROSITE-ProRule" id="PRU00169"/>
    </source>
</evidence>
<feature type="domain" description="Response regulatory" evidence="6">
    <location>
        <begin position="11"/>
        <end position="126"/>
    </location>
</feature>
<dbReference type="SMART" id="SM00862">
    <property type="entry name" value="Trans_reg_C"/>
    <property type="match status" value="1"/>
</dbReference>
<feature type="DNA-binding region" description="OmpR/PhoB-type" evidence="5">
    <location>
        <begin position="127"/>
        <end position="232"/>
    </location>
</feature>
<dbReference type="CDD" id="cd00383">
    <property type="entry name" value="trans_reg_C"/>
    <property type="match status" value="1"/>
</dbReference>